<organism evidence="1">
    <name type="scientific">Rhizophora mucronata</name>
    <name type="common">Asiatic mangrove</name>
    <dbReference type="NCBI Taxonomy" id="61149"/>
    <lineage>
        <taxon>Eukaryota</taxon>
        <taxon>Viridiplantae</taxon>
        <taxon>Streptophyta</taxon>
        <taxon>Embryophyta</taxon>
        <taxon>Tracheophyta</taxon>
        <taxon>Spermatophyta</taxon>
        <taxon>Magnoliopsida</taxon>
        <taxon>eudicotyledons</taxon>
        <taxon>Gunneridae</taxon>
        <taxon>Pentapetalae</taxon>
        <taxon>rosids</taxon>
        <taxon>fabids</taxon>
        <taxon>Malpighiales</taxon>
        <taxon>Rhizophoraceae</taxon>
        <taxon>Rhizophora</taxon>
    </lineage>
</organism>
<protein>
    <submittedName>
        <fullName evidence="1">Uncharacterized protein</fullName>
    </submittedName>
</protein>
<accession>A0A2P2Q7C2</accession>
<reference evidence="1" key="1">
    <citation type="submission" date="2018-02" db="EMBL/GenBank/DDBJ databases">
        <title>Rhizophora mucronata_Transcriptome.</title>
        <authorList>
            <person name="Meera S.P."/>
            <person name="Sreeshan A."/>
            <person name="Augustine A."/>
        </authorList>
    </citation>
    <scope>NUCLEOTIDE SEQUENCE</scope>
    <source>
        <tissue evidence="1">Leaf</tissue>
    </source>
</reference>
<proteinExistence type="predicted"/>
<evidence type="ECO:0000313" key="1">
    <source>
        <dbReference type="EMBL" id="MBX62908.1"/>
    </source>
</evidence>
<sequence length="55" mass="6653">MSWYSDMCLSCYYFVCGFHTSLVGWEVELEHMKEERYILRKHTGDQMPGRRAVKF</sequence>
<dbReference type="AlphaFoldDB" id="A0A2P2Q7C2"/>
<name>A0A2P2Q7C2_RHIMU</name>
<dbReference type="EMBL" id="GGEC01082424">
    <property type="protein sequence ID" value="MBX62908.1"/>
    <property type="molecule type" value="Transcribed_RNA"/>
</dbReference>